<feature type="compositionally biased region" description="Basic and acidic residues" evidence="1">
    <location>
        <begin position="120"/>
        <end position="130"/>
    </location>
</feature>
<dbReference type="RefSeq" id="WP_108783498.1">
    <property type="nucleotide sequence ID" value="NZ_OMKW01000004.1"/>
</dbReference>
<name>A0A2R8AFB8_9RHOB</name>
<sequence length="130" mass="14096">MHKRKVLNELVEAPFKIAAANLGLAHDVMRRRPVDEAMSTFLHRLPFADQVFGQNGPDATPGNMKSDAANIRSKPGVAGTENAPKNAAAFPEDARPDGPKVHPQVKLARKAEQIVEENTDPERGKPISNA</sequence>
<proteinExistence type="predicted"/>
<accession>A0A2R8AFB8</accession>
<gene>
    <name evidence="2" type="ORF">POI8812_03141</name>
</gene>
<evidence type="ECO:0000313" key="2">
    <source>
        <dbReference type="EMBL" id="SPF30798.1"/>
    </source>
</evidence>
<evidence type="ECO:0000256" key="1">
    <source>
        <dbReference type="SAM" id="MobiDB-lite"/>
    </source>
</evidence>
<reference evidence="2 3" key="1">
    <citation type="submission" date="2018-03" db="EMBL/GenBank/DDBJ databases">
        <authorList>
            <person name="Keele B.F."/>
        </authorList>
    </citation>
    <scope>NUCLEOTIDE SEQUENCE [LARGE SCALE GENOMIC DNA]</scope>
    <source>
        <strain evidence="2 3">CeCT 8812</strain>
    </source>
</reference>
<evidence type="ECO:0000313" key="3">
    <source>
        <dbReference type="Proteomes" id="UP000244932"/>
    </source>
</evidence>
<feature type="region of interest" description="Disordered" evidence="1">
    <location>
        <begin position="52"/>
        <end position="130"/>
    </location>
</feature>
<dbReference type="EMBL" id="OMKW01000004">
    <property type="protein sequence ID" value="SPF30798.1"/>
    <property type="molecule type" value="Genomic_DNA"/>
</dbReference>
<protein>
    <submittedName>
        <fullName evidence="2">Uncharacterized protein</fullName>
    </submittedName>
</protein>
<keyword evidence="3" id="KW-1185">Reference proteome</keyword>
<organism evidence="2 3">
    <name type="scientific">Pontivivens insulae</name>
    <dbReference type="NCBI Taxonomy" id="1639689"/>
    <lineage>
        <taxon>Bacteria</taxon>
        <taxon>Pseudomonadati</taxon>
        <taxon>Pseudomonadota</taxon>
        <taxon>Alphaproteobacteria</taxon>
        <taxon>Rhodobacterales</taxon>
        <taxon>Paracoccaceae</taxon>
        <taxon>Pontivivens</taxon>
    </lineage>
</organism>
<dbReference type="Proteomes" id="UP000244932">
    <property type="component" value="Unassembled WGS sequence"/>
</dbReference>
<dbReference type="AlphaFoldDB" id="A0A2R8AFB8"/>